<evidence type="ECO:0000313" key="8">
    <source>
        <dbReference type="Proteomes" id="UP001595812"/>
    </source>
</evidence>
<feature type="transmembrane region" description="Helical" evidence="6">
    <location>
        <begin position="138"/>
        <end position="163"/>
    </location>
</feature>
<evidence type="ECO:0000256" key="1">
    <source>
        <dbReference type="ARBA" id="ARBA00004141"/>
    </source>
</evidence>
<dbReference type="PANTHER" id="PTHR42723:SF1">
    <property type="entry name" value="CHLOROPHYLL SYNTHASE, CHLOROPLASTIC"/>
    <property type="match status" value="1"/>
</dbReference>
<feature type="transmembrane region" description="Helical" evidence="6">
    <location>
        <begin position="227"/>
        <end position="248"/>
    </location>
</feature>
<feature type="transmembrane region" description="Helical" evidence="6">
    <location>
        <begin position="286"/>
        <end position="305"/>
    </location>
</feature>
<reference evidence="8" key="1">
    <citation type="journal article" date="2019" name="Int. J. Syst. Evol. Microbiol.">
        <title>The Global Catalogue of Microorganisms (GCM) 10K type strain sequencing project: providing services to taxonomists for standard genome sequencing and annotation.</title>
        <authorList>
            <consortium name="The Broad Institute Genomics Platform"/>
            <consortium name="The Broad Institute Genome Sequencing Center for Infectious Disease"/>
            <person name="Wu L."/>
            <person name="Ma J."/>
        </authorList>
    </citation>
    <scope>NUCLEOTIDE SEQUENCE [LARGE SCALE GENOMIC DNA]</scope>
    <source>
        <strain evidence="8">CECT 8979</strain>
    </source>
</reference>
<dbReference type="InterPro" id="IPR000537">
    <property type="entry name" value="UbiA_prenyltransferase"/>
</dbReference>
<dbReference type="Gene3D" id="1.20.120.1780">
    <property type="entry name" value="UbiA prenyltransferase"/>
    <property type="match status" value="1"/>
</dbReference>
<accession>A0ABV8AC82</accession>
<dbReference type="Pfam" id="PF01040">
    <property type="entry name" value="UbiA"/>
    <property type="match status" value="1"/>
</dbReference>
<dbReference type="EMBL" id="JBHSAT010000001">
    <property type="protein sequence ID" value="MFC3875677.1"/>
    <property type="molecule type" value="Genomic_DNA"/>
</dbReference>
<comment type="caution">
    <text evidence="7">The sequence shown here is derived from an EMBL/GenBank/DDBJ whole genome shotgun (WGS) entry which is preliminary data.</text>
</comment>
<feature type="transmembrane region" description="Helical" evidence="6">
    <location>
        <begin position="43"/>
        <end position="62"/>
    </location>
</feature>
<keyword evidence="5 6" id="KW-0472">Membrane</keyword>
<dbReference type="NCBIfam" id="NF009512">
    <property type="entry name" value="PRK12872.1-1"/>
    <property type="match status" value="1"/>
</dbReference>
<dbReference type="CDD" id="cd13961">
    <property type="entry name" value="PT_UbiA_DGGGPS"/>
    <property type="match status" value="1"/>
</dbReference>
<name>A0ABV8AC82_9FLAO</name>
<evidence type="ECO:0000256" key="2">
    <source>
        <dbReference type="ARBA" id="ARBA00022475"/>
    </source>
</evidence>
<dbReference type="PANTHER" id="PTHR42723">
    <property type="entry name" value="CHLOROPHYLL SYNTHASE"/>
    <property type="match status" value="1"/>
</dbReference>
<feature type="transmembrane region" description="Helical" evidence="6">
    <location>
        <begin position="114"/>
        <end position="131"/>
    </location>
</feature>
<evidence type="ECO:0000313" key="7">
    <source>
        <dbReference type="EMBL" id="MFC3875677.1"/>
    </source>
</evidence>
<evidence type="ECO:0000256" key="3">
    <source>
        <dbReference type="ARBA" id="ARBA00022692"/>
    </source>
</evidence>
<dbReference type="InterPro" id="IPR050475">
    <property type="entry name" value="Prenyltransferase_related"/>
</dbReference>
<feature type="transmembrane region" description="Helical" evidence="6">
    <location>
        <begin position="175"/>
        <end position="194"/>
    </location>
</feature>
<evidence type="ECO:0000256" key="5">
    <source>
        <dbReference type="ARBA" id="ARBA00023136"/>
    </source>
</evidence>
<keyword evidence="4 6" id="KW-1133">Transmembrane helix</keyword>
<keyword evidence="3 6" id="KW-0812">Transmembrane</keyword>
<dbReference type="Proteomes" id="UP001595812">
    <property type="component" value="Unassembled WGS sequence"/>
</dbReference>
<protein>
    <submittedName>
        <fullName evidence="7">Geranylgeranylglycerol-phosphate geranylgeranyltransferase</fullName>
    </submittedName>
</protein>
<evidence type="ECO:0000256" key="4">
    <source>
        <dbReference type="ARBA" id="ARBA00022989"/>
    </source>
</evidence>
<dbReference type="Gene3D" id="1.10.357.140">
    <property type="entry name" value="UbiA prenyltransferase"/>
    <property type="match status" value="1"/>
</dbReference>
<gene>
    <name evidence="7" type="ORF">ACFOSX_00400</name>
</gene>
<keyword evidence="2" id="KW-1003">Cell membrane</keyword>
<dbReference type="InterPro" id="IPR044878">
    <property type="entry name" value="UbiA_sf"/>
</dbReference>
<sequence>MAFLNLIRWKNLLLIALAQVLIKYALLEPFEASYGVETALEPIGLAVLILATLCIAGAGYIINDIQDVEADLINKPEKVIVGKSISEKTASNLFIILNVIGVGLGYYISFSINQTGFFALFVIISGLLYLYSTYLKSILLAGNVVVSLLVAFSLIIVGLYDLLPMITDTNREVQLFFFILIRDYAVFAFMINLLRELVKDIEDVNGDHKVGVQSLPIVVGRERATKVVFILSLIPLLVIVFYVINNLYKQTEAVVYFLIAVIAPLIYVSLKLFSAEKKSDYKHISTILKIVMLTGILSLLLYQFII</sequence>
<comment type="subcellular location">
    <subcellularLocation>
        <location evidence="1">Membrane</location>
        <topology evidence="1">Multi-pass membrane protein</topology>
    </subcellularLocation>
</comment>
<feature type="transmembrane region" description="Helical" evidence="6">
    <location>
        <begin position="254"/>
        <end position="274"/>
    </location>
</feature>
<proteinExistence type="predicted"/>
<organism evidence="7 8">
    <name type="scientific">Winogradskyella maritima</name>
    <dbReference type="NCBI Taxonomy" id="1517766"/>
    <lineage>
        <taxon>Bacteria</taxon>
        <taxon>Pseudomonadati</taxon>
        <taxon>Bacteroidota</taxon>
        <taxon>Flavobacteriia</taxon>
        <taxon>Flavobacteriales</taxon>
        <taxon>Flavobacteriaceae</taxon>
        <taxon>Winogradskyella</taxon>
    </lineage>
</organism>
<evidence type="ECO:0000256" key="6">
    <source>
        <dbReference type="SAM" id="Phobius"/>
    </source>
</evidence>
<feature type="transmembrane region" description="Helical" evidence="6">
    <location>
        <begin position="90"/>
        <end position="108"/>
    </location>
</feature>
<keyword evidence="8" id="KW-1185">Reference proteome</keyword>
<dbReference type="RefSeq" id="WP_386095887.1">
    <property type="nucleotide sequence ID" value="NZ_JBHSAT010000001.1"/>
</dbReference>